<dbReference type="CDD" id="cd16345">
    <property type="entry name" value="LMWP_ArsC"/>
    <property type="match status" value="1"/>
</dbReference>
<gene>
    <name evidence="3" type="ORF">F1737_09505</name>
</gene>
<feature type="domain" description="Phosphotyrosine protein phosphatase I" evidence="2">
    <location>
        <begin position="5"/>
        <end position="138"/>
    </location>
</feature>
<keyword evidence="4" id="KW-1185">Reference proteome</keyword>
<dbReference type="Gene3D" id="3.40.50.2300">
    <property type="match status" value="1"/>
</dbReference>
<evidence type="ECO:0000313" key="3">
    <source>
        <dbReference type="EMBL" id="WOF16906.1"/>
    </source>
</evidence>
<dbReference type="PANTHER" id="PTHR43428:SF1">
    <property type="entry name" value="ARSENATE REDUCTASE"/>
    <property type="match status" value="1"/>
</dbReference>
<dbReference type="Proteomes" id="UP001301797">
    <property type="component" value="Chromosome"/>
</dbReference>
<reference evidence="3 4" key="1">
    <citation type="submission" date="2019-09" db="EMBL/GenBank/DDBJ databases">
        <title>The complete genome of Methanoplanus sp. FWC-SCC4.</title>
        <authorList>
            <person name="Chen S.-C."/>
            <person name="Zhou Y.-Z."/>
            <person name="Lai M.-C."/>
        </authorList>
    </citation>
    <scope>NUCLEOTIDE SEQUENCE [LARGE SCALE GENOMIC DNA]</scope>
    <source>
        <strain evidence="3 4">FWC-SCC4</strain>
    </source>
</reference>
<evidence type="ECO:0000313" key="4">
    <source>
        <dbReference type="Proteomes" id="UP001301797"/>
    </source>
</evidence>
<organism evidence="3 4">
    <name type="scientific">Methanochimaera problematica</name>
    <dbReference type="NCBI Taxonomy" id="2609417"/>
    <lineage>
        <taxon>Archaea</taxon>
        <taxon>Methanobacteriati</taxon>
        <taxon>Methanobacteriota</taxon>
        <taxon>Stenosarchaea group</taxon>
        <taxon>Methanomicrobia</taxon>
        <taxon>Methanomicrobiales</taxon>
        <taxon>Methanomicrobiaceae</taxon>
        <taxon>Methanochimaera</taxon>
    </lineage>
</organism>
<dbReference type="InterPro" id="IPR036196">
    <property type="entry name" value="Ptyr_pPase_sf"/>
</dbReference>
<proteinExistence type="predicted"/>
<dbReference type="KEGG" id="mefw:F1737_09505"/>
<evidence type="ECO:0000259" key="2">
    <source>
        <dbReference type="SMART" id="SM00226"/>
    </source>
</evidence>
<evidence type="ECO:0000256" key="1">
    <source>
        <dbReference type="ARBA" id="ARBA00022849"/>
    </source>
</evidence>
<name>A0AA97I4Z5_9EURY</name>
<dbReference type="SUPFAM" id="SSF52788">
    <property type="entry name" value="Phosphotyrosine protein phosphatases I"/>
    <property type="match status" value="1"/>
</dbReference>
<dbReference type="RefSeq" id="WP_317136344.1">
    <property type="nucleotide sequence ID" value="NZ_CP043875.1"/>
</dbReference>
<keyword evidence="1" id="KW-0059">Arsenical resistance</keyword>
<dbReference type="InterPro" id="IPR023485">
    <property type="entry name" value="Ptyr_pPase"/>
</dbReference>
<protein>
    <submittedName>
        <fullName evidence="3">Arsenate reductase ArsC</fullName>
    </submittedName>
</protein>
<dbReference type="SMART" id="SM00226">
    <property type="entry name" value="LMWPc"/>
    <property type="match status" value="1"/>
</dbReference>
<accession>A0AA97I4Z5</accession>
<dbReference type="GO" id="GO:0046685">
    <property type="term" value="P:response to arsenic-containing substance"/>
    <property type="evidence" value="ECO:0007669"/>
    <property type="project" value="UniProtKB-KW"/>
</dbReference>
<dbReference type="EMBL" id="CP043875">
    <property type="protein sequence ID" value="WOF16906.1"/>
    <property type="molecule type" value="Genomic_DNA"/>
</dbReference>
<dbReference type="Pfam" id="PF01451">
    <property type="entry name" value="LMWPc"/>
    <property type="match status" value="1"/>
</dbReference>
<dbReference type="PANTHER" id="PTHR43428">
    <property type="entry name" value="ARSENATE REDUCTASE"/>
    <property type="match status" value="1"/>
</dbReference>
<dbReference type="AlphaFoldDB" id="A0AA97I4Z5"/>
<dbReference type="GeneID" id="85230401"/>
<sequence length="138" mass="15838">MTEKKDILFICNHNAGRSQMAEAFLNNRYGNKYQAFSAGVNPSEEINKITISVLKESGIDISDKKTKNISEFNGKVFDTVVLMCDCERESVEFPKTENFIRKVFSDPYVFSGNKDEITKGFRNVRDDISGWIDETFRK</sequence>